<evidence type="ECO:0000313" key="13">
    <source>
        <dbReference type="Proteomes" id="UP001374579"/>
    </source>
</evidence>
<dbReference type="PANTHER" id="PTHR24228:SF59">
    <property type="entry name" value="NEUROPEPTIDE RECEPTOR 15"/>
    <property type="match status" value="1"/>
</dbReference>
<keyword evidence="5" id="KW-0297">G-protein coupled receptor</keyword>
<accession>A0AAN9AK20</accession>
<feature type="transmembrane region" description="Helical" evidence="10">
    <location>
        <begin position="191"/>
        <end position="209"/>
    </location>
</feature>
<reference evidence="12 13" key="1">
    <citation type="submission" date="2024-02" db="EMBL/GenBank/DDBJ databases">
        <title>Chromosome-scale genome assembly of the rough periwinkle Littorina saxatilis.</title>
        <authorList>
            <person name="De Jode A."/>
            <person name="Faria R."/>
            <person name="Formenti G."/>
            <person name="Sims Y."/>
            <person name="Smith T.P."/>
            <person name="Tracey A."/>
            <person name="Wood J.M.D."/>
            <person name="Zagrodzka Z.B."/>
            <person name="Johannesson K."/>
            <person name="Butlin R.K."/>
            <person name="Leder E.H."/>
        </authorList>
    </citation>
    <scope>NUCLEOTIDE SEQUENCE [LARGE SCALE GENOMIC DNA]</scope>
    <source>
        <strain evidence="12">Snail1</strain>
        <tissue evidence="12">Muscle</tissue>
    </source>
</reference>
<dbReference type="Proteomes" id="UP001374579">
    <property type="component" value="Unassembled WGS sequence"/>
</dbReference>
<comment type="subcellular location">
    <subcellularLocation>
        <location evidence="1">Cell membrane</location>
        <topology evidence="1">Multi-pass membrane protein</topology>
    </subcellularLocation>
</comment>
<evidence type="ECO:0000256" key="1">
    <source>
        <dbReference type="ARBA" id="ARBA00004651"/>
    </source>
</evidence>
<keyword evidence="4 10" id="KW-1133">Transmembrane helix</keyword>
<keyword evidence="8" id="KW-0807">Transducer</keyword>
<dbReference type="Pfam" id="PF00001">
    <property type="entry name" value="7tm_1"/>
    <property type="match status" value="1"/>
</dbReference>
<keyword evidence="6 10" id="KW-0472">Membrane</keyword>
<sequence length="236" mass="26408">MAVCNACVLRTFVKSQRCLQQHARAAEEQRKARIESAETNVRSARKDMKPLKTIPSISKTAAQSVAKVTPAEPITTSAEKPIWFLSAPDGEPAEEERDPVVRDCTAFTSSTYTSDTSTQSVVTVACVTPTAQQKANREQKKAKHYSEQFRLSVSVMVAIAVLVLCWSPFCISMLLSLFAPHWLSHATDMTILLLGFSNTCFNPIIYGLMNTRVRDAYIKMWINVRRALYFKNAEHT</sequence>
<evidence type="ECO:0000313" key="12">
    <source>
        <dbReference type="EMBL" id="KAK7088380.1"/>
    </source>
</evidence>
<evidence type="ECO:0000256" key="5">
    <source>
        <dbReference type="ARBA" id="ARBA00023040"/>
    </source>
</evidence>
<evidence type="ECO:0000256" key="3">
    <source>
        <dbReference type="ARBA" id="ARBA00022692"/>
    </source>
</evidence>
<dbReference type="PROSITE" id="PS50262">
    <property type="entry name" value="G_PROTEIN_RECEP_F1_2"/>
    <property type="match status" value="1"/>
</dbReference>
<evidence type="ECO:0000256" key="2">
    <source>
        <dbReference type="ARBA" id="ARBA00022475"/>
    </source>
</evidence>
<keyword evidence="13" id="KW-1185">Reference proteome</keyword>
<feature type="transmembrane region" description="Helical" evidence="10">
    <location>
        <begin position="151"/>
        <end position="179"/>
    </location>
</feature>
<dbReference type="GO" id="GO:0004930">
    <property type="term" value="F:G protein-coupled receptor activity"/>
    <property type="evidence" value="ECO:0007669"/>
    <property type="project" value="UniProtKB-KW"/>
</dbReference>
<evidence type="ECO:0000256" key="7">
    <source>
        <dbReference type="ARBA" id="ARBA00023170"/>
    </source>
</evidence>
<evidence type="ECO:0000256" key="10">
    <source>
        <dbReference type="SAM" id="Phobius"/>
    </source>
</evidence>
<gene>
    <name evidence="12" type="ORF">V1264_022305</name>
</gene>
<evidence type="ECO:0000256" key="8">
    <source>
        <dbReference type="ARBA" id="ARBA00023224"/>
    </source>
</evidence>
<protein>
    <recommendedName>
        <fullName evidence="11">G-protein coupled receptors family 1 profile domain-containing protein</fullName>
    </recommendedName>
</protein>
<organism evidence="12 13">
    <name type="scientific">Littorina saxatilis</name>
    <dbReference type="NCBI Taxonomy" id="31220"/>
    <lineage>
        <taxon>Eukaryota</taxon>
        <taxon>Metazoa</taxon>
        <taxon>Spiralia</taxon>
        <taxon>Lophotrochozoa</taxon>
        <taxon>Mollusca</taxon>
        <taxon>Gastropoda</taxon>
        <taxon>Caenogastropoda</taxon>
        <taxon>Littorinimorpha</taxon>
        <taxon>Littorinoidea</taxon>
        <taxon>Littorinidae</taxon>
        <taxon>Littorina</taxon>
    </lineage>
</organism>
<evidence type="ECO:0000259" key="11">
    <source>
        <dbReference type="PROSITE" id="PS50262"/>
    </source>
</evidence>
<feature type="domain" description="G-protein coupled receptors family 1 profile" evidence="11">
    <location>
        <begin position="1"/>
        <end position="206"/>
    </location>
</feature>
<proteinExistence type="predicted"/>
<dbReference type="Gene3D" id="1.20.1070.10">
    <property type="entry name" value="Rhodopsin 7-helix transmembrane proteins"/>
    <property type="match status" value="1"/>
</dbReference>
<evidence type="ECO:0000256" key="4">
    <source>
        <dbReference type="ARBA" id="ARBA00022989"/>
    </source>
</evidence>
<dbReference type="PANTHER" id="PTHR24228">
    <property type="entry name" value="B2 BRADYKININ RECEPTOR/ANGIOTENSIN II RECEPTOR"/>
    <property type="match status" value="1"/>
</dbReference>
<keyword evidence="2" id="KW-1003">Cell membrane</keyword>
<dbReference type="InterPro" id="IPR000276">
    <property type="entry name" value="GPCR_Rhodpsn"/>
</dbReference>
<dbReference type="GO" id="GO:0005886">
    <property type="term" value="C:plasma membrane"/>
    <property type="evidence" value="ECO:0007669"/>
    <property type="project" value="UniProtKB-SubCell"/>
</dbReference>
<keyword evidence="7" id="KW-0675">Receptor</keyword>
<evidence type="ECO:0000256" key="9">
    <source>
        <dbReference type="SAM" id="MobiDB-lite"/>
    </source>
</evidence>
<dbReference type="AlphaFoldDB" id="A0AAN9AK20"/>
<keyword evidence="3 10" id="KW-0812">Transmembrane</keyword>
<feature type="region of interest" description="Disordered" evidence="9">
    <location>
        <begin position="29"/>
        <end position="48"/>
    </location>
</feature>
<name>A0AAN9AK20_9CAEN</name>
<dbReference type="SUPFAM" id="SSF81321">
    <property type="entry name" value="Family A G protein-coupled receptor-like"/>
    <property type="match status" value="1"/>
</dbReference>
<dbReference type="PRINTS" id="PR00237">
    <property type="entry name" value="GPCRRHODOPSN"/>
</dbReference>
<evidence type="ECO:0000256" key="6">
    <source>
        <dbReference type="ARBA" id="ARBA00023136"/>
    </source>
</evidence>
<dbReference type="InterPro" id="IPR017452">
    <property type="entry name" value="GPCR_Rhodpsn_7TM"/>
</dbReference>
<comment type="caution">
    <text evidence="12">The sequence shown here is derived from an EMBL/GenBank/DDBJ whole genome shotgun (WGS) entry which is preliminary data.</text>
</comment>
<dbReference type="EMBL" id="JBAMIC010004070">
    <property type="protein sequence ID" value="KAK7088380.1"/>
    <property type="molecule type" value="Genomic_DNA"/>
</dbReference>